<dbReference type="STRING" id="3708.A0A078I9J1"/>
<reference evidence="3 4" key="1">
    <citation type="journal article" date="2014" name="Science">
        <title>Plant genetics. Early allopolyploid evolution in the post-Neolithic Brassica napus oilseed genome.</title>
        <authorList>
            <person name="Chalhoub B."/>
            <person name="Denoeud F."/>
            <person name="Liu S."/>
            <person name="Parkin I.A."/>
            <person name="Tang H."/>
            <person name="Wang X."/>
            <person name="Chiquet J."/>
            <person name="Belcram H."/>
            <person name="Tong C."/>
            <person name="Samans B."/>
            <person name="Correa M."/>
            <person name="Da Silva C."/>
            <person name="Just J."/>
            <person name="Falentin C."/>
            <person name="Koh C.S."/>
            <person name="Le Clainche I."/>
            <person name="Bernard M."/>
            <person name="Bento P."/>
            <person name="Noel B."/>
            <person name="Labadie K."/>
            <person name="Alberti A."/>
            <person name="Charles M."/>
            <person name="Arnaud D."/>
            <person name="Guo H."/>
            <person name="Daviaud C."/>
            <person name="Alamery S."/>
            <person name="Jabbari K."/>
            <person name="Zhao M."/>
            <person name="Edger P.P."/>
            <person name="Chelaifa H."/>
            <person name="Tack D."/>
            <person name="Lassalle G."/>
            <person name="Mestiri I."/>
            <person name="Schnel N."/>
            <person name="Le Paslier M.C."/>
            <person name="Fan G."/>
            <person name="Renault V."/>
            <person name="Bayer P.E."/>
            <person name="Golicz A.A."/>
            <person name="Manoli S."/>
            <person name="Lee T.H."/>
            <person name="Thi V.H."/>
            <person name="Chalabi S."/>
            <person name="Hu Q."/>
            <person name="Fan C."/>
            <person name="Tollenaere R."/>
            <person name="Lu Y."/>
            <person name="Battail C."/>
            <person name="Shen J."/>
            <person name="Sidebottom C.H."/>
            <person name="Wang X."/>
            <person name="Canaguier A."/>
            <person name="Chauveau A."/>
            <person name="Berard A."/>
            <person name="Deniot G."/>
            <person name="Guan M."/>
            <person name="Liu Z."/>
            <person name="Sun F."/>
            <person name="Lim Y.P."/>
            <person name="Lyons E."/>
            <person name="Town C.D."/>
            <person name="Bancroft I."/>
            <person name="Wang X."/>
            <person name="Meng J."/>
            <person name="Ma J."/>
            <person name="Pires J.C."/>
            <person name="King G.J."/>
            <person name="Brunel D."/>
            <person name="Delourme R."/>
            <person name="Renard M."/>
            <person name="Aury J.M."/>
            <person name="Adams K.L."/>
            <person name="Batley J."/>
            <person name="Snowdon R.J."/>
            <person name="Tost J."/>
            <person name="Edwards D."/>
            <person name="Zhou Y."/>
            <person name="Hua W."/>
            <person name="Sharpe A.G."/>
            <person name="Paterson A.H."/>
            <person name="Guan C."/>
            <person name="Wincker P."/>
        </authorList>
    </citation>
    <scope>NUCLEOTIDE SEQUENCE [LARGE SCALE GENOMIC DNA]</scope>
    <source>
        <strain evidence="4">cv. Darmor-bzh</strain>
    </source>
</reference>
<dbReference type="PANTHER" id="PTHR46481">
    <property type="entry name" value="ZINC FINGER BED DOMAIN-CONTAINING PROTEIN 4"/>
    <property type="match status" value="1"/>
</dbReference>
<proteinExistence type="predicted"/>
<dbReference type="InterPro" id="IPR012337">
    <property type="entry name" value="RNaseH-like_sf"/>
</dbReference>
<evidence type="ECO:0000256" key="1">
    <source>
        <dbReference type="ARBA" id="ARBA00023125"/>
    </source>
</evidence>
<evidence type="ECO:0000259" key="2">
    <source>
        <dbReference type="Pfam" id="PF14372"/>
    </source>
</evidence>
<dbReference type="AlphaFoldDB" id="A0A078I9J1"/>
<dbReference type="GO" id="GO:0003677">
    <property type="term" value="F:DNA binding"/>
    <property type="evidence" value="ECO:0007669"/>
    <property type="project" value="UniProtKB-KW"/>
</dbReference>
<keyword evidence="4" id="KW-1185">Reference proteome</keyword>
<dbReference type="Gramene" id="CDY45808">
    <property type="protein sequence ID" value="CDY45808"/>
    <property type="gene ID" value="GSBRNA2T00082744001"/>
</dbReference>
<organism evidence="3 4">
    <name type="scientific">Brassica napus</name>
    <name type="common">Rape</name>
    <dbReference type="NCBI Taxonomy" id="3708"/>
    <lineage>
        <taxon>Eukaryota</taxon>
        <taxon>Viridiplantae</taxon>
        <taxon>Streptophyta</taxon>
        <taxon>Embryophyta</taxon>
        <taxon>Tracheophyta</taxon>
        <taxon>Spermatophyta</taxon>
        <taxon>Magnoliopsida</taxon>
        <taxon>eudicotyledons</taxon>
        <taxon>Gunneridae</taxon>
        <taxon>Pentapetalae</taxon>
        <taxon>rosids</taxon>
        <taxon>malvids</taxon>
        <taxon>Brassicales</taxon>
        <taxon>Brassicaceae</taxon>
        <taxon>Brassiceae</taxon>
        <taxon>Brassica</taxon>
    </lineage>
</organism>
<dbReference type="SUPFAM" id="SSF53098">
    <property type="entry name" value="Ribonuclease H-like"/>
    <property type="match status" value="1"/>
</dbReference>
<dbReference type="OMA" id="TRENKSH"/>
<feature type="domain" description="hAT-like transposase RNase-H fold" evidence="2">
    <location>
        <begin position="261"/>
        <end position="361"/>
    </location>
</feature>
<name>A0A078I9J1_BRANA</name>
<dbReference type="InterPro" id="IPR052035">
    <property type="entry name" value="ZnF_BED_domain_contain"/>
</dbReference>
<protein>
    <submittedName>
        <fullName evidence="3">BnaC03g16310D protein</fullName>
    </submittedName>
</protein>
<dbReference type="InterPro" id="IPR025525">
    <property type="entry name" value="hAT-like_transposase_RNase-H"/>
</dbReference>
<dbReference type="PANTHER" id="PTHR46481:SF2">
    <property type="entry name" value="BED-TYPE DOMAIN-CONTAINING PROTEIN"/>
    <property type="match status" value="1"/>
</dbReference>
<dbReference type="Proteomes" id="UP000028999">
    <property type="component" value="Unassembled WGS sequence"/>
</dbReference>
<keyword evidence="1" id="KW-0238">DNA-binding</keyword>
<evidence type="ECO:0000313" key="4">
    <source>
        <dbReference type="Proteomes" id="UP000028999"/>
    </source>
</evidence>
<dbReference type="EMBL" id="LK032637">
    <property type="protein sequence ID" value="CDY45808.1"/>
    <property type="molecule type" value="Genomic_DNA"/>
</dbReference>
<sequence length="361" mass="41643">MYVEKKEALKRWFLCNKQRVSITTDIWVSQTTGASYMVITVHYIDALWRLKKLIIGFKHITSHKGQTIATVLLDCLVEWGIRKVFCITVDNATANSSALRKFHTAFELVSDQSLVLDGEFFHMRCSAHIINLIVRDVMAEIDQTVAAIRNDISYVRSHTNRLRSFELKVDSGKITRGSLPLDVKTRWNSTYLMLSTALKFKVAFDKMEAEDRLYNDYFSELENGSKRVGPPQHKDWDAVEKLCRFLLIFYNSTLVVSASTSLNAHKCYGEIVTIAANLMELITNYDPELSSKATEMFKKFDKYWDGLKNMNKMLMVATVFDPTKKLELAKMCFEELYGLDTVEYKEVYESLISVLRSLFKE</sequence>
<gene>
    <name evidence="3" type="primary">BnaC03g16310D</name>
    <name evidence="3" type="ORF">GSBRNA2T00082744001</name>
</gene>
<evidence type="ECO:0000313" key="3">
    <source>
        <dbReference type="EMBL" id="CDY45808.1"/>
    </source>
</evidence>
<dbReference type="Pfam" id="PF14372">
    <property type="entry name" value="hAT-like_RNase-H"/>
    <property type="match status" value="1"/>
</dbReference>
<dbReference type="PaxDb" id="3708-A0A078I9J1"/>
<accession>A0A078I9J1</accession>